<gene>
    <name evidence="6" type="ORF">B6D06_09875</name>
</gene>
<dbReference type="PANTHER" id="PTHR30146:SF151">
    <property type="entry name" value="HTH-TYPE TRANSCRIPTIONAL REPRESSOR CYTR"/>
    <property type="match status" value="1"/>
</dbReference>
<sequence length="349" mass="40322">MAKITLSAIAKKAKVSVASVSRVLRTPNMTSSQTQSVVYQAMKALNVDLSENLKNYQLDHTSNRILIIDNQLISKSLINYGIEQALYEVKLQFCYLQFSYQDDSDIYHLIHYITQNRFIGILIINQAPYLENLYSYKKSLPPMVFVNHYKHNFSCVYFDHLTIGFKTTQQLIKKGNQRIAIFVNSDKSINSSFFLQGYQQSFQRYNLPIDSDYIIQGCLTYEHGRDAIKTLLNSNKPPTAIIFEDLSSLSFFDSDSYHAQNYLSCYRSLFGALHQVNESQSNQLKSMSIAYISHSNEYQYNELDKLNRINKPLYEMGNKSVHLLCDLLKQNMTSLARCHIIETEAFFIN</sequence>
<evidence type="ECO:0000259" key="5">
    <source>
        <dbReference type="SMART" id="SM00354"/>
    </source>
</evidence>
<dbReference type="Gene3D" id="3.40.50.2300">
    <property type="match status" value="2"/>
</dbReference>
<feature type="domain" description="HTH lacI-type" evidence="5">
    <location>
        <begin position="3"/>
        <end position="73"/>
    </location>
</feature>
<proteinExistence type="predicted"/>
<dbReference type="EMBL" id="NASK01000102">
    <property type="protein sequence ID" value="OTQ48464.1"/>
    <property type="molecule type" value="Genomic_DNA"/>
</dbReference>
<dbReference type="GO" id="GO:0003700">
    <property type="term" value="F:DNA-binding transcription factor activity"/>
    <property type="evidence" value="ECO:0007669"/>
    <property type="project" value="TreeGrafter"/>
</dbReference>
<reference evidence="6 7" key="1">
    <citation type="submission" date="2017-03" db="EMBL/GenBank/DDBJ databases">
        <title>Comparative genomics of honeybee gut symbionts reveal geographically distinct and subgroup specific antibiotic resistance.</title>
        <authorList>
            <person name="Ludvigsen J."/>
            <person name="Porcellato D."/>
            <person name="Labee-Lund T.M."/>
            <person name="Amdam G.V."/>
            <person name="Rudi K."/>
        </authorList>
    </citation>
    <scope>NUCLEOTIDE SEQUENCE [LARGE SCALE GENOMIC DNA]</scope>
    <source>
        <strain evidence="6 7">A-4-12</strain>
    </source>
</reference>
<organism evidence="6 7">
    <name type="scientific">Gilliamella apis</name>
    <dbReference type="NCBI Taxonomy" id="1970738"/>
    <lineage>
        <taxon>Bacteria</taxon>
        <taxon>Pseudomonadati</taxon>
        <taxon>Pseudomonadota</taxon>
        <taxon>Gammaproteobacteria</taxon>
        <taxon>Orbales</taxon>
        <taxon>Orbaceae</taxon>
        <taxon>Gilliamella</taxon>
    </lineage>
</organism>
<keyword evidence="4" id="KW-0804">Transcription</keyword>
<accession>A0A242NSD2</accession>
<evidence type="ECO:0000313" key="7">
    <source>
        <dbReference type="Proteomes" id="UP000194968"/>
    </source>
</evidence>
<dbReference type="PANTHER" id="PTHR30146">
    <property type="entry name" value="LACI-RELATED TRANSCRIPTIONAL REPRESSOR"/>
    <property type="match status" value="1"/>
</dbReference>
<dbReference type="InterPro" id="IPR010982">
    <property type="entry name" value="Lambda_DNA-bd_dom_sf"/>
</dbReference>
<evidence type="ECO:0000256" key="3">
    <source>
        <dbReference type="ARBA" id="ARBA00023125"/>
    </source>
</evidence>
<dbReference type="SUPFAM" id="SSF47413">
    <property type="entry name" value="lambda repressor-like DNA-binding domains"/>
    <property type="match status" value="1"/>
</dbReference>
<comment type="caution">
    <text evidence="6">The sequence shown here is derived from an EMBL/GenBank/DDBJ whole genome shotgun (WGS) entry which is preliminary data.</text>
</comment>
<dbReference type="SUPFAM" id="SSF53822">
    <property type="entry name" value="Periplasmic binding protein-like I"/>
    <property type="match status" value="1"/>
</dbReference>
<dbReference type="SMART" id="SM00354">
    <property type="entry name" value="HTH_LACI"/>
    <property type="match status" value="1"/>
</dbReference>
<dbReference type="Pfam" id="PF00532">
    <property type="entry name" value="Peripla_BP_1"/>
    <property type="match status" value="1"/>
</dbReference>
<dbReference type="RefSeq" id="WP_086321003.1">
    <property type="nucleotide sequence ID" value="NZ_NASK01000102.1"/>
</dbReference>
<keyword evidence="1" id="KW-0678">Repressor</keyword>
<keyword evidence="2" id="KW-0805">Transcription regulation</keyword>
<keyword evidence="3" id="KW-0238">DNA-binding</keyword>
<dbReference type="InterPro" id="IPR001761">
    <property type="entry name" value="Peripla_BP/Lac1_sug-bd_dom"/>
</dbReference>
<dbReference type="CDD" id="cd01392">
    <property type="entry name" value="HTH_LacI"/>
    <property type="match status" value="1"/>
</dbReference>
<dbReference type="GO" id="GO:0000976">
    <property type="term" value="F:transcription cis-regulatory region binding"/>
    <property type="evidence" value="ECO:0007669"/>
    <property type="project" value="TreeGrafter"/>
</dbReference>
<evidence type="ECO:0000256" key="1">
    <source>
        <dbReference type="ARBA" id="ARBA00022491"/>
    </source>
</evidence>
<dbReference type="InterPro" id="IPR000843">
    <property type="entry name" value="HTH_LacI"/>
</dbReference>
<protein>
    <recommendedName>
        <fullName evidence="5">HTH lacI-type domain-containing protein</fullName>
    </recommendedName>
</protein>
<name>A0A242NSD2_9GAMM</name>
<dbReference type="Proteomes" id="UP000194968">
    <property type="component" value="Unassembled WGS sequence"/>
</dbReference>
<dbReference type="CDD" id="cd06267">
    <property type="entry name" value="PBP1_LacI_sugar_binding-like"/>
    <property type="match status" value="1"/>
</dbReference>
<evidence type="ECO:0000313" key="6">
    <source>
        <dbReference type="EMBL" id="OTQ48464.1"/>
    </source>
</evidence>
<dbReference type="OrthoDB" id="9798934at2"/>
<evidence type="ECO:0000256" key="4">
    <source>
        <dbReference type="ARBA" id="ARBA00023163"/>
    </source>
</evidence>
<evidence type="ECO:0000256" key="2">
    <source>
        <dbReference type="ARBA" id="ARBA00023015"/>
    </source>
</evidence>
<dbReference type="AlphaFoldDB" id="A0A242NSD2"/>
<dbReference type="Pfam" id="PF00356">
    <property type="entry name" value="LacI"/>
    <property type="match status" value="1"/>
</dbReference>
<dbReference type="InterPro" id="IPR028082">
    <property type="entry name" value="Peripla_BP_I"/>
</dbReference>
<dbReference type="Gene3D" id="1.10.260.40">
    <property type="entry name" value="lambda repressor-like DNA-binding domains"/>
    <property type="match status" value="1"/>
</dbReference>